<sequence length="428" mass="44039">MVSTRSLLLFTIASITSLASAKTTITYPEGGEVFPVGQPVTIKWESDVPSASVGLSICWNGANDCVEITQGRANTGSFTWTPKDTLAPRSDYIIFMAVGRTSTTPDDYITSPKFEVVPASSSTTGPSPTSSGGTSTTGGAVTTTGSSSTGTPAPSSSDSNSNGTIIGAAVGAVAGVVIIAVVGFIWMRKRNQKKLAEARRSMGQDDVEAAEKKKPNGSGSVNGAAVLAGDKKKPAGEEAFAPSGDKKHNYAGSSNDYAMAELPAVQQEVFEMAAVPAAGASASGSGGAHFFAMELDSREIPRPGTSTVKPDTDPTSKPSTPAAVKPPTDKSEGRGVSIDGTTVNSETERPTSLGSIEQIKESSREGSQRDLTQQDESAPRSGTPAHNTPTHNTPSEANNDAGPSNRDSTPQIGSIPKLGGFDFDTAKF</sequence>
<accession>A0AAV9UDI6</accession>
<evidence type="ECO:0000256" key="2">
    <source>
        <dbReference type="ARBA" id="ARBA00022692"/>
    </source>
</evidence>
<feature type="chain" id="PRO_5043810325" description="Yeast cell wall synthesis Kre9/Knh1-like N-terminal domain-containing protein" evidence="8">
    <location>
        <begin position="22"/>
        <end position="428"/>
    </location>
</feature>
<keyword evidence="11" id="KW-1185">Reference proteome</keyword>
<evidence type="ECO:0000256" key="5">
    <source>
        <dbReference type="ARBA" id="ARBA00023136"/>
    </source>
</evidence>
<organism evidence="10 11">
    <name type="scientific">Orbilia blumenaviensis</name>
    <dbReference type="NCBI Taxonomy" id="1796055"/>
    <lineage>
        <taxon>Eukaryota</taxon>
        <taxon>Fungi</taxon>
        <taxon>Dikarya</taxon>
        <taxon>Ascomycota</taxon>
        <taxon>Pezizomycotina</taxon>
        <taxon>Orbiliomycetes</taxon>
        <taxon>Orbiliales</taxon>
        <taxon>Orbiliaceae</taxon>
        <taxon>Orbilia</taxon>
    </lineage>
</organism>
<dbReference type="GO" id="GO:0016020">
    <property type="term" value="C:membrane"/>
    <property type="evidence" value="ECO:0007669"/>
    <property type="project" value="UniProtKB-SubCell"/>
</dbReference>
<keyword evidence="4 7" id="KW-1133">Transmembrane helix</keyword>
<feature type="compositionally biased region" description="Low complexity" evidence="6">
    <location>
        <begin position="383"/>
        <end position="394"/>
    </location>
</feature>
<feature type="domain" description="Yeast cell wall synthesis Kre9/Knh1-like N-terminal" evidence="9">
    <location>
        <begin position="28"/>
        <end position="116"/>
    </location>
</feature>
<evidence type="ECO:0000256" key="7">
    <source>
        <dbReference type="SAM" id="Phobius"/>
    </source>
</evidence>
<name>A0AAV9UDI6_9PEZI</name>
<evidence type="ECO:0000256" key="8">
    <source>
        <dbReference type="SAM" id="SignalP"/>
    </source>
</evidence>
<feature type="compositionally biased region" description="Polar residues" evidence="6">
    <location>
        <begin position="339"/>
        <end position="355"/>
    </location>
</feature>
<reference evidence="10 11" key="1">
    <citation type="submission" date="2019-10" db="EMBL/GenBank/DDBJ databases">
        <authorList>
            <person name="Palmer J.M."/>
        </authorList>
    </citation>
    <scope>NUCLEOTIDE SEQUENCE [LARGE SCALE GENOMIC DNA]</scope>
    <source>
        <strain evidence="10 11">TWF730</strain>
    </source>
</reference>
<evidence type="ECO:0000256" key="3">
    <source>
        <dbReference type="ARBA" id="ARBA00022729"/>
    </source>
</evidence>
<comment type="caution">
    <text evidence="10">The sequence shown here is derived from an EMBL/GenBank/DDBJ whole genome shotgun (WGS) entry which is preliminary data.</text>
</comment>
<protein>
    <recommendedName>
        <fullName evidence="9">Yeast cell wall synthesis Kre9/Knh1-like N-terminal domain-containing protein</fullName>
    </recommendedName>
</protein>
<feature type="compositionally biased region" description="Basic and acidic residues" evidence="6">
    <location>
        <begin position="358"/>
        <end position="368"/>
    </location>
</feature>
<dbReference type="EMBL" id="JAVHNS010000011">
    <property type="protein sequence ID" value="KAK6340015.1"/>
    <property type="molecule type" value="Genomic_DNA"/>
</dbReference>
<comment type="subcellular location">
    <subcellularLocation>
        <location evidence="1">Membrane</location>
        <topology evidence="1">Single-pass membrane protein</topology>
    </subcellularLocation>
</comment>
<feature type="compositionally biased region" description="Polar residues" evidence="6">
    <location>
        <begin position="395"/>
        <end position="412"/>
    </location>
</feature>
<keyword evidence="2 7" id="KW-0812">Transmembrane</keyword>
<dbReference type="AlphaFoldDB" id="A0AAV9UDI6"/>
<evidence type="ECO:0000313" key="11">
    <source>
        <dbReference type="Proteomes" id="UP001373714"/>
    </source>
</evidence>
<keyword evidence="5 7" id="KW-0472">Membrane</keyword>
<dbReference type="Pfam" id="PF10342">
    <property type="entry name" value="Kre9_KNH"/>
    <property type="match status" value="1"/>
</dbReference>
<feature type="signal peptide" evidence="8">
    <location>
        <begin position="1"/>
        <end position="21"/>
    </location>
</feature>
<dbReference type="InterPro" id="IPR051694">
    <property type="entry name" value="Immunoregulatory_rcpt-like"/>
</dbReference>
<evidence type="ECO:0000313" key="10">
    <source>
        <dbReference type="EMBL" id="KAK6340015.1"/>
    </source>
</evidence>
<dbReference type="Proteomes" id="UP001373714">
    <property type="component" value="Unassembled WGS sequence"/>
</dbReference>
<dbReference type="PANTHER" id="PTHR15549:SF30">
    <property type="entry name" value="MID2 DOMAIN-CONTAINING PROTEIN"/>
    <property type="match status" value="1"/>
</dbReference>
<feature type="compositionally biased region" description="Low complexity" evidence="6">
    <location>
        <begin position="117"/>
        <end position="157"/>
    </location>
</feature>
<evidence type="ECO:0000256" key="6">
    <source>
        <dbReference type="SAM" id="MobiDB-lite"/>
    </source>
</evidence>
<feature type="compositionally biased region" description="Low complexity" evidence="6">
    <location>
        <begin position="313"/>
        <end position="323"/>
    </location>
</feature>
<dbReference type="PANTHER" id="PTHR15549">
    <property type="entry name" value="PAIRED IMMUNOGLOBULIN-LIKE TYPE 2 RECEPTOR"/>
    <property type="match status" value="1"/>
</dbReference>
<feature type="compositionally biased region" description="Basic and acidic residues" evidence="6">
    <location>
        <begin position="197"/>
        <end position="214"/>
    </location>
</feature>
<dbReference type="InterPro" id="IPR018466">
    <property type="entry name" value="Kre9/Knh1-like_N"/>
</dbReference>
<gene>
    <name evidence="10" type="ORF">TWF730_001792</name>
</gene>
<keyword evidence="3 8" id="KW-0732">Signal</keyword>
<evidence type="ECO:0000256" key="1">
    <source>
        <dbReference type="ARBA" id="ARBA00004167"/>
    </source>
</evidence>
<proteinExistence type="predicted"/>
<feature type="transmembrane region" description="Helical" evidence="7">
    <location>
        <begin position="165"/>
        <end position="186"/>
    </location>
</feature>
<dbReference type="GO" id="GO:0071944">
    <property type="term" value="C:cell periphery"/>
    <property type="evidence" value="ECO:0007669"/>
    <property type="project" value="UniProtKB-ARBA"/>
</dbReference>
<feature type="region of interest" description="Disordered" evidence="6">
    <location>
        <begin position="197"/>
        <end position="224"/>
    </location>
</feature>
<feature type="region of interest" description="Disordered" evidence="6">
    <location>
        <begin position="298"/>
        <end position="428"/>
    </location>
</feature>
<evidence type="ECO:0000256" key="4">
    <source>
        <dbReference type="ARBA" id="ARBA00022989"/>
    </source>
</evidence>
<feature type="region of interest" description="Disordered" evidence="6">
    <location>
        <begin position="117"/>
        <end position="160"/>
    </location>
</feature>
<evidence type="ECO:0000259" key="9">
    <source>
        <dbReference type="Pfam" id="PF10342"/>
    </source>
</evidence>